<dbReference type="AlphaFoldDB" id="A0A3B0XV68"/>
<evidence type="ECO:0000256" key="4">
    <source>
        <dbReference type="ARBA" id="ARBA00023098"/>
    </source>
</evidence>
<proteinExistence type="predicted"/>
<dbReference type="Gene3D" id="2.160.10.10">
    <property type="entry name" value="Hexapeptide repeat proteins"/>
    <property type="match status" value="1"/>
</dbReference>
<evidence type="ECO:0000256" key="5">
    <source>
        <dbReference type="ARBA" id="ARBA00023315"/>
    </source>
</evidence>
<name>A0A3B0XV68_9ZZZZ</name>
<sequence>MPVTAKQILEKWPDTFTLFSGNRDKQADLPSSVENPQANSIVYIDNHKLIASICNSKISIAIISDKSAQDIEQSTLNQSITFLACKNPKMAMSLVNQTFFPIRDNRHQPGSANIHPTACVSPSANIGKDTIIGPNAVIYEHVDIGDNCYIGAQTVIESHCMLGNKCHIHPMVFIAHHTEIGHHCEIHPQSAIGTEGYGYATDEQGDHHRIPHYGQVILEDHVHIGAGVNIDRGTFDNTRIGRHTKIDNHCHLAHNTIIGEQCFITAGFITAGSTTIGNRCSFGGRSSINGHITICDDVLVGGASTVRNSITQAGAYMGDPLMTMKDGLRAYASFPHITELRKTVNKLKKSLEKD</sequence>
<evidence type="ECO:0000256" key="2">
    <source>
        <dbReference type="ARBA" id="ARBA00022556"/>
    </source>
</evidence>
<dbReference type="InterPro" id="IPR001451">
    <property type="entry name" value="Hexapep"/>
</dbReference>
<dbReference type="GO" id="GO:0009245">
    <property type="term" value="P:lipid A biosynthetic process"/>
    <property type="evidence" value="ECO:0007669"/>
    <property type="project" value="UniProtKB-KW"/>
</dbReference>
<gene>
    <name evidence="6" type="ORF">MNBD_GAMMA09-2057</name>
</gene>
<keyword evidence="5" id="KW-0012">Acyltransferase</keyword>
<dbReference type="PANTHER" id="PTHR43378">
    <property type="entry name" value="UDP-3-O-ACYLGLUCOSAMINE N-ACYLTRANSFERASE"/>
    <property type="match status" value="1"/>
</dbReference>
<dbReference type="NCBIfam" id="NF002060">
    <property type="entry name" value="PRK00892.1"/>
    <property type="match status" value="1"/>
</dbReference>
<keyword evidence="2" id="KW-0441">Lipid A biosynthesis</keyword>
<organism evidence="6">
    <name type="scientific">hydrothermal vent metagenome</name>
    <dbReference type="NCBI Taxonomy" id="652676"/>
    <lineage>
        <taxon>unclassified sequences</taxon>
        <taxon>metagenomes</taxon>
        <taxon>ecological metagenomes</taxon>
    </lineage>
</organism>
<dbReference type="SUPFAM" id="SSF51161">
    <property type="entry name" value="Trimeric LpxA-like enzymes"/>
    <property type="match status" value="1"/>
</dbReference>
<evidence type="ECO:0000256" key="3">
    <source>
        <dbReference type="ARBA" id="ARBA00022679"/>
    </source>
</evidence>
<dbReference type="GO" id="GO:0016020">
    <property type="term" value="C:membrane"/>
    <property type="evidence" value="ECO:0007669"/>
    <property type="project" value="GOC"/>
</dbReference>
<evidence type="ECO:0000313" key="6">
    <source>
        <dbReference type="EMBL" id="VAW68640.1"/>
    </source>
</evidence>
<dbReference type="Gene3D" id="3.40.1390.10">
    <property type="entry name" value="MurE/MurF, N-terminal domain"/>
    <property type="match status" value="1"/>
</dbReference>
<dbReference type="GO" id="GO:0016410">
    <property type="term" value="F:N-acyltransferase activity"/>
    <property type="evidence" value="ECO:0007669"/>
    <property type="project" value="InterPro"/>
</dbReference>
<dbReference type="Pfam" id="PF00132">
    <property type="entry name" value="Hexapep"/>
    <property type="match status" value="2"/>
</dbReference>
<dbReference type="PANTHER" id="PTHR43378:SF2">
    <property type="entry name" value="UDP-3-O-ACYLGLUCOSAMINE N-ACYLTRANSFERASE 1, MITOCHONDRIAL-RELATED"/>
    <property type="match status" value="1"/>
</dbReference>
<dbReference type="InterPro" id="IPR007691">
    <property type="entry name" value="LpxD"/>
</dbReference>
<reference evidence="6" key="1">
    <citation type="submission" date="2018-06" db="EMBL/GenBank/DDBJ databases">
        <authorList>
            <person name="Zhirakovskaya E."/>
        </authorList>
    </citation>
    <scope>NUCLEOTIDE SEQUENCE</scope>
</reference>
<evidence type="ECO:0008006" key="7">
    <source>
        <dbReference type="Google" id="ProtNLM"/>
    </source>
</evidence>
<accession>A0A3B0XV68</accession>
<dbReference type="CDD" id="cd03352">
    <property type="entry name" value="LbH_LpxD"/>
    <property type="match status" value="1"/>
</dbReference>
<keyword evidence="4" id="KW-0443">Lipid metabolism</keyword>
<dbReference type="NCBIfam" id="TIGR01853">
    <property type="entry name" value="lipid_A_lpxD"/>
    <property type="match status" value="1"/>
</dbReference>
<dbReference type="InterPro" id="IPR011004">
    <property type="entry name" value="Trimer_LpxA-like_sf"/>
</dbReference>
<evidence type="ECO:0000256" key="1">
    <source>
        <dbReference type="ARBA" id="ARBA00022516"/>
    </source>
</evidence>
<keyword evidence="1" id="KW-0444">Lipid biosynthesis</keyword>
<dbReference type="Pfam" id="PF14602">
    <property type="entry name" value="Hexapep_2"/>
    <property type="match status" value="1"/>
</dbReference>
<dbReference type="EMBL" id="UOFI01000135">
    <property type="protein sequence ID" value="VAW68640.1"/>
    <property type="molecule type" value="Genomic_DNA"/>
</dbReference>
<protein>
    <recommendedName>
        <fullName evidence="7">UDP-3-O-acylglucosamine N-acyltransferase</fullName>
    </recommendedName>
</protein>
<keyword evidence="3" id="KW-0808">Transferase</keyword>